<dbReference type="AlphaFoldDB" id="A0A272EXE9"/>
<dbReference type="InterPro" id="IPR004893">
    <property type="entry name" value="NifW"/>
</dbReference>
<keyword evidence="5 6" id="KW-0535">Nitrogen fixation</keyword>
<dbReference type="Pfam" id="PF03206">
    <property type="entry name" value="NifW"/>
    <property type="match status" value="1"/>
</dbReference>
<evidence type="ECO:0000256" key="5">
    <source>
        <dbReference type="ARBA" id="ARBA00023231"/>
    </source>
</evidence>
<dbReference type="Proteomes" id="UP000216107">
    <property type="component" value="Unassembled WGS sequence"/>
</dbReference>
<comment type="similarity">
    <text evidence="2 6">Belongs to the NifW family.</text>
</comment>
<dbReference type="GO" id="GO:0009399">
    <property type="term" value="P:nitrogen fixation"/>
    <property type="evidence" value="ECO:0007669"/>
    <property type="project" value="UniProtKB-UniRule"/>
</dbReference>
<name>A0A272EXE9_9RHOO</name>
<evidence type="ECO:0000256" key="4">
    <source>
        <dbReference type="ARBA" id="ARBA00016274"/>
    </source>
</evidence>
<keyword evidence="10" id="KW-1185">Reference proteome</keyword>
<evidence type="ECO:0000256" key="6">
    <source>
        <dbReference type="HAMAP-Rule" id="MF_00529"/>
    </source>
</evidence>
<comment type="subunit">
    <text evidence="3 6">Homotrimer; associates with NifD.</text>
</comment>
<dbReference type="EMBL" id="MDUX01000008">
    <property type="protein sequence ID" value="KAF7600189.1"/>
    <property type="molecule type" value="Genomic_DNA"/>
</dbReference>
<gene>
    <name evidence="6" type="primary">nifW</name>
    <name evidence="7" type="ORF">BGI27_03810</name>
    <name evidence="8" type="ORF">CGU29_02495</name>
</gene>
<proteinExistence type="inferred from homology"/>
<evidence type="ECO:0000313" key="7">
    <source>
        <dbReference type="EMBL" id="KAF7600189.1"/>
    </source>
</evidence>
<evidence type="ECO:0000256" key="2">
    <source>
        <dbReference type="ARBA" id="ARBA00008351"/>
    </source>
</evidence>
<dbReference type="OrthoDB" id="9811868at2"/>
<evidence type="ECO:0000256" key="1">
    <source>
        <dbReference type="ARBA" id="ARBA00002247"/>
    </source>
</evidence>
<dbReference type="HAMAP" id="MF_00529">
    <property type="entry name" value="NifW"/>
    <property type="match status" value="1"/>
</dbReference>
<evidence type="ECO:0000313" key="8">
    <source>
        <dbReference type="EMBL" id="PAS94792.1"/>
    </source>
</evidence>
<reference evidence="7 10" key="1">
    <citation type="submission" date="2016-08" db="EMBL/GenBank/DDBJ databases">
        <title>Candidatus Dactylopiibacterium carminicum genome sequence.</title>
        <authorList>
            <person name="Ramirez-Puebla S.T."/>
            <person name="Ormeno-Orrillo E."/>
            <person name="Vera-Ponce De Leon A."/>
            <person name="Luis L."/>
            <person name="Sanchez-Flores A."/>
            <person name="Monica R."/>
            <person name="Martinez-Romero E."/>
        </authorList>
    </citation>
    <scope>NUCLEOTIDE SEQUENCE [LARGE SCALE GENOMIC DNA]</scope>
    <source>
        <strain evidence="7">END1</strain>
    </source>
</reference>
<sequence>MSHETPDSDFIDDMADLVSAEDFLDYFGVEYDARVVQVNRLHILQRFHNYLQGAGGEPDRETWRALLVRAYEDFVHSDAQTEAVFRVFQRAQGIAKVSISSIGRKPSSC</sequence>
<dbReference type="EMBL" id="NMRN01000004">
    <property type="protein sequence ID" value="PAS94792.1"/>
    <property type="molecule type" value="Genomic_DNA"/>
</dbReference>
<comment type="caution">
    <text evidence="8">The sequence shown here is derived from an EMBL/GenBank/DDBJ whole genome shotgun (WGS) entry which is preliminary data.</text>
</comment>
<protein>
    <recommendedName>
        <fullName evidence="4 6">Nitrogenase-stabilizing/protective protein NifW</fullName>
    </recommendedName>
</protein>
<dbReference type="RefSeq" id="WP_095523589.1">
    <property type="nucleotide sequence ID" value="NZ_MDUX01000008.1"/>
</dbReference>
<comment type="function">
    <text evidence="1 6">May protect the nitrogenase Fe-Mo protein from oxidative damage.</text>
</comment>
<organism evidence="8 9">
    <name type="scientific">Candidatus Dactylopiibacterium carminicum</name>
    <dbReference type="NCBI Taxonomy" id="857335"/>
    <lineage>
        <taxon>Bacteria</taxon>
        <taxon>Pseudomonadati</taxon>
        <taxon>Pseudomonadota</taxon>
        <taxon>Betaproteobacteria</taxon>
        <taxon>Rhodocyclales</taxon>
        <taxon>Rhodocyclaceae</taxon>
        <taxon>Candidatus Dactylopiibacterium</taxon>
    </lineage>
</organism>
<evidence type="ECO:0000313" key="10">
    <source>
        <dbReference type="Proteomes" id="UP000623509"/>
    </source>
</evidence>
<reference evidence="8 9" key="2">
    <citation type="submission" date="2017-07" db="EMBL/GenBank/DDBJ databases">
        <title>Candidatus Dactylopiibacterium carminicum, a nitrogen-fixing symbiont of the cochineal insect Dactylopius coccus and Dactylopius opuntiae (Hemiptera: Coccoidea: Dactylopiidae).</title>
        <authorList>
            <person name="Vera A."/>
        </authorList>
    </citation>
    <scope>NUCLEOTIDE SEQUENCE [LARGE SCALE GENOMIC DNA]</scope>
    <source>
        <strain evidence="8 9">NFDCM</strain>
    </source>
</reference>
<accession>A0A272EXE9</accession>
<evidence type="ECO:0000256" key="3">
    <source>
        <dbReference type="ARBA" id="ARBA00011284"/>
    </source>
</evidence>
<dbReference type="Proteomes" id="UP000623509">
    <property type="component" value="Unassembled WGS sequence"/>
</dbReference>
<evidence type="ECO:0000313" key="9">
    <source>
        <dbReference type="Proteomes" id="UP000216107"/>
    </source>
</evidence>